<evidence type="ECO:0000313" key="3">
    <source>
        <dbReference type="Proteomes" id="UP001327027"/>
    </source>
</evidence>
<dbReference type="SUPFAM" id="SSF54427">
    <property type="entry name" value="NTF2-like"/>
    <property type="match status" value="1"/>
</dbReference>
<organism evidence="2 3">
    <name type="scientific">Aquimarina gracilis</name>
    <dbReference type="NCBI Taxonomy" id="874422"/>
    <lineage>
        <taxon>Bacteria</taxon>
        <taxon>Pseudomonadati</taxon>
        <taxon>Bacteroidota</taxon>
        <taxon>Flavobacteriia</taxon>
        <taxon>Flavobacteriales</taxon>
        <taxon>Flavobacteriaceae</taxon>
        <taxon>Aquimarina</taxon>
    </lineage>
</organism>
<comment type="caution">
    <text evidence="2">The sequence shown here is derived from an EMBL/GenBank/DDBJ whole genome shotgun (WGS) entry which is preliminary data.</text>
</comment>
<dbReference type="EMBL" id="JAYKLX010000004">
    <property type="protein sequence ID" value="MEB3345616.1"/>
    <property type="molecule type" value="Genomic_DNA"/>
</dbReference>
<accession>A0ABU5ZVI8</accession>
<reference evidence="2 3" key="1">
    <citation type="journal article" date="2013" name="Int. J. Syst. Evol. Microbiol.">
        <title>Aquimarina gracilis sp. nov., isolated from the gut microflora of a mussel, Mytilus coruscus, and emended description of Aquimarina spongiae.</title>
        <authorList>
            <person name="Park S.C."/>
            <person name="Choe H.N."/>
            <person name="Baik K.S."/>
            <person name="Seong C.N."/>
        </authorList>
    </citation>
    <scope>NUCLEOTIDE SEQUENCE [LARGE SCALE GENOMIC DNA]</scope>
    <source>
        <strain evidence="2 3">PSC32</strain>
    </source>
</reference>
<dbReference type="Proteomes" id="UP001327027">
    <property type="component" value="Unassembled WGS sequence"/>
</dbReference>
<dbReference type="Gene3D" id="3.10.450.50">
    <property type="match status" value="1"/>
</dbReference>
<feature type="domain" description="DUF4440" evidence="1">
    <location>
        <begin position="35"/>
        <end position="150"/>
    </location>
</feature>
<gene>
    <name evidence="2" type="ORF">U6A24_09105</name>
</gene>
<sequence length="163" mass="19558">MRSLFIVLMFLLCFGCTQNTKQEQTVTRNEDEKAIIDINQQYVEGWKNMNEEQILSLFEDNARIQPNSLKPIEKKENIRKFWFPKDSSITIIHDFKLELLSMTVQDTIAITTQDSFIDWSYQKDTLQLSMSQRGINTTVYRKQKDNSWKIWRKMWTDIYTKKQ</sequence>
<dbReference type="Pfam" id="PF14534">
    <property type="entry name" value="DUF4440"/>
    <property type="match status" value="1"/>
</dbReference>
<keyword evidence="3" id="KW-1185">Reference proteome</keyword>
<dbReference type="RefSeq" id="WP_324179648.1">
    <property type="nucleotide sequence ID" value="NZ_BAABAW010000007.1"/>
</dbReference>
<evidence type="ECO:0000313" key="2">
    <source>
        <dbReference type="EMBL" id="MEB3345616.1"/>
    </source>
</evidence>
<evidence type="ECO:0000259" key="1">
    <source>
        <dbReference type="Pfam" id="PF14534"/>
    </source>
</evidence>
<protein>
    <submittedName>
        <fullName evidence="2">DUF4440 domain-containing protein</fullName>
    </submittedName>
</protein>
<name>A0ABU5ZVI8_9FLAO</name>
<proteinExistence type="predicted"/>
<dbReference type="InterPro" id="IPR027843">
    <property type="entry name" value="DUF4440"/>
</dbReference>
<dbReference type="InterPro" id="IPR032710">
    <property type="entry name" value="NTF2-like_dom_sf"/>
</dbReference>